<dbReference type="RefSeq" id="WP_148684617.1">
    <property type="nucleotide sequence ID" value="NZ_CP007493.1"/>
</dbReference>
<gene>
    <name evidence="2" type="ORF">TCARB_0934</name>
</gene>
<feature type="domain" description="PIN" evidence="1">
    <location>
        <begin position="13"/>
        <end position="139"/>
    </location>
</feature>
<dbReference type="Proteomes" id="UP000266720">
    <property type="component" value="Chromosome"/>
</dbReference>
<dbReference type="GeneID" id="25406357"/>
<name>A0A3G1A8Z5_9CREN</name>
<accession>A0A3G1A8Z5</accession>
<dbReference type="SUPFAM" id="SSF88723">
    <property type="entry name" value="PIN domain-like"/>
    <property type="match status" value="1"/>
</dbReference>
<dbReference type="Pfam" id="PF01850">
    <property type="entry name" value="PIN"/>
    <property type="match status" value="1"/>
</dbReference>
<reference evidence="3" key="1">
    <citation type="book" date="2010" name="EXTREMOPHILES" publisher="0:0-0">
        <title>Complete genome sequences of ten hyperthermophilic archaea reveal their metabolic capabilities and possible ecological roles.</title>
        <editorList>
            <person name="?"/>
        </editorList>
        <authorList>
            <person name="Ravin N.V."/>
            <person name="Mardanov A.V."/>
            <person name="Bonch-Osmolovskaya E.A."/>
            <person name="Skryabin K.G."/>
        </authorList>
    </citation>
    <scope>NUCLEOTIDE SEQUENCE [LARGE SCALE GENOMIC DNA]</scope>
    <source>
        <strain evidence="3">1505</strain>
    </source>
</reference>
<organism evidence="2 3">
    <name type="scientific">Thermofilum adornatum 1505</name>
    <dbReference type="NCBI Taxonomy" id="697581"/>
    <lineage>
        <taxon>Archaea</taxon>
        <taxon>Thermoproteota</taxon>
        <taxon>Thermoprotei</taxon>
        <taxon>Thermofilales</taxon>
        <taxon>Thermofilaceae</taxon>
        <taxon>Thermofilum</taxon>
    </lineage>
</organism>
<dbReference type="InterPro" id="IPR029060">
    <property type="entry name" value="PIN-like_dom_sf"/>
</dbReference>
<sequence>MTRVTSATSIMCSSVCLWALYFKDSAYRRHVLELRKHYTLLVPETCLIEVAYPIYRAKGLNELKKYAVFLRYLPLGKNIKILPLSHEALAKALILTTDYPEYFVDEEGNLNIYDAILVAIWEKMKIPFATSDTKLIKYGKTHKLDYILLRKAHN</sequence>
<dbReference type="KEGG" id="tcb:TCARB_0934"/>
<evidence type="ECO:0000313" key="2">
    <source>
        <dbReference type="EMBL" id="AJB41984.1"/>
    </source>
</evidence>
<evidence type="ECO:0000313" key="3">
    <source>
        <dbReference type="Proteomes" id="UP000266720"/>
    </source>
</evidence>
<evidence type="ECO:0000259" key="1">
    <source>
        <dbReference type="Pfam" id="PF01850"/>
    </source>
</evidence>
<dbReference type="InterPro" id="IPR002716">
    <property type="entry name" value="PIN_dom"/>
</dbReference>
<dbReference type="Gene3D" id="3.40.50.1010">
    <property type="entry name" value="5'-nuclease"/>
    <property type="match status" value="1"/>
</dbReference>
<proteinExistence type="predicted"/>
<dbReference type="AlphaFoldDB" id="A0A3G1A8Z5"/>
<dbReference type="EMBL" id="CP007493">
    <property type="protein sequence ID" value="AJB41984.1"/>
    <property type="molecule type" value="Genomic_DNA"/>
</dbReference>
<protein>
    <recommendedName>
        <fullName evidence="1">PIN domain-containing protein</fullName>
    </recommendedName>
</protein>